<dbReference type="AlphaFoldDB" id="A0A6J2TIT5"/>
<accession>A0A6J2TIT5</accession>
<dbReference type="GO" id="GO:0003711">
    <property type="term" value="F:transcription elongation factor activity"/>
    <property type="evidence" value="ECO:0007669"/>
    <property type="project" value="InterPro"/>
</dbReference>
<dbReference type="Pfam" id="PF15328">
    <property type="entry name" value="GCOM2"/>
    <property type="match status" value="1"/>
</dbReference>
<dbReference type="PANTHER" id="PTHR23171:SF13">
    <property type="entry name" value="DNA-DIRECTED RNA POLYMERASE II SUBUNIT GRINL1A"/>
    <property type="match status" value="1"/>
</dbReference>
<evidence type="ECO:0000256" key="1">
    <source>
        <dbReference type="SAM" id="MobiDB-lite"/>
    </source>
</evidence>
<name>A0A6J2TIT5_DROLE</name>
<reference evidence="3" key="1">
    <citation type="submission" date="2025-08" db="UniProtKB">
        <authorList>
            <consortium name="RefSeq"/>
        </authorList>
    </citation>
    <scope>IDENTIFICATION</scope>
    <source>
        <strain evidence="3">11010-0011.00</strain>
        <tissue evidence="3">Whole body</tissue>
    </source>
</reference>
<dbReference type="InterPro" id="IPR051375">
    <property type="entry name" value="Tuftelin_GRINL1A/MYZAP/CCD68"/>
</dbReference>
<sequence>MGDEYVRPPLSRIPGTVKLKEQHSKDLKTLSYNELLEMKDRQSKFLTFKKRLQLLPDKGKRLQESYDKLLAEIERRNDVNEAAELLSELNIASKGKTVLNNLEWHGRLLPNDGSSHVADILDSDDELEMDPLRIIAQGTMHEKQVKIIPPPASLITAADLADIAAFTAESNTPSPDSVLAGQSDISASDSAAEHPPIEADLIEIDAAKLGKQQPTTELEQHALYLIEKTEMQTVHKVREKFKPYRTTISNVHDPDKERIRKKSKHWEITAATPPLIQHKEAQMVPLAESAMLQTDYIRKVKDLREKQAEEHLAKQLRNTTIRLPEESILKTKSSFQAYRNPRTDYLIEGKQRVSEQEEVQDPSIAEKAASGINYAVYK</sequence>
<dbReference type="GO" id="GO:0005634">
    <property type="term" value="C:nucleus"/>
    <property type="evidence" value="ECO:0007669"/>
    <property type="project" value="InterPro"/>
</dbReference>
<dbReference type="OrthoDB" id="2408655at2759"/>
<gene>
    <name evidence="3" type="primary">LOC115624380</name>
</gene>
<feature type="region of interest" description="Disordered" evidence="1">
    <location>
        <begin position="170"/>
        <end position="193"/>
    </location>
</feature>
<dbReference type="GO" id="GO:0006368">
    <property type="term" value="P:transcription elongation by RNA polymerase II"/>
    <property type="evidence" value="ECO:0007669"/>
    <property type="project" value="InterPro"/>
</dbReference>
<dbReference type="CTD" id="81488"/>
<evidence type="ECO:0000313" key="3">
    <source>
        <dbReference type="RefSeq" id="XP_030374947.1"/>
    </source>
</evidence>
<dbReference type="PRINTS" id="PR02085">
    <property type="entry name" value="POLR2GRINL1"/>
</dbReference>
<evidence type="ECO:0000313" key="2">
    <source>
        <dbReference type="Proteomes" id="UP000504634"/>
    </source>
</evidence>
<dbReference type="InterPro" id="IPR026213">
    <property type="entry name" value="GRINL1"/>
</dbReference>
<proteinExistence type="predicted"/>
<dbReference type="PANTHER" id="PTHR23171">
    <property type="entry name" value="GDOWN1"/>
    <property type="match status" value="1"/>
</dbReference>
<organism evidence="2 3">
    <name type="scientific">Drosophila lebanonensis</name>
    <name type="common">Fruit fly</name>
    <name type="synonym">Scaptodrosophila lebanonensis</name>
    <dbReference type="NCBI Taxonomy" id="7225"/>
    <lineage>
        <taxon>Eukaryota</taxon>
        <taxon>Metazoa</taxon>
        <taxon>Ecdysozoa</taxon>
        <taxon>Arthropoda</taxon>
        <taxon>Hexapoda</taxon>
        <taxon>Insecta</taxon>
        <taxon>Pterygota</taxon>
        <taxon>Neoptera</taxon>
        <taxon>Endopterygota</taxon>
        <taxon>Diptera</taxon>
        <taxon>Brachycera</taxon>
        <taxon>Muscomorpha</taxon>
        <taxon>Ephydroidea</taxon>
        <taxon>Drosophilidae</taxon>
        <taxon>Scaptodrosophila</taxon>
    </lineage>
</organism>
<keyword evidence="2" id="KW-1185">Reference proteome</keyword>
<dbReference type="RefSeq" id="XP_030374947.1">
    <property type="nucleotide sequence ID" value="XM_030519087.1"/>
</dbReference>
<dbReference type="Proteomes" id="UP000504634">
    <property type="component" value="Unplaced"/>
</dbReference>
<protein>
    <submittedName>
        <fullName evidence="3">Uncharacterized protein LOC115624380</fullName>
    </submittedName>
</protein>
<dbReference type="GeneID" id="115624380"/>